<dbReference type="InterPro" id="IPR012944">
    <property type="entry name" value="SusD_RagB_dom"/>
</dbReference>
<reference evidence="8 9" key="1">
    <citation type="submission" date="2020-08" db="EMBL/GenBank/DDBJ databases">
        <title>Genomic Encyclopedia of Type Strains, Phase IV (KMG-IV): sequencing the most valuable type-strain genomes for metagenomic binning, comparative biology and taxonomic classification.</title>
        <authorList>
            <person name="Goeker M."/>
        </authorList>
    </citation>
    <scope>NUCLEOTIDE SEQUENCE [LARGE SCALE GENOMIC DNA]</scope>
    <source>
        <strain evidence="8 9">DSM 27471</strain>
    </source>
</reference>
<dbReference type="RefSeq" id="WP_221202120.1">
    <property type="nucleotide sequence ID" value="NZ_JACHYB010000001.1"/>
</dbReference>
<dbReference type="CDD" id="cd08977">
    <property type="entry name" value="SusD"/>
    <property type="match status" value="1"/>
</dbReference>
<feature type="domain" description="RagB/SusD" evidence="7">
    <location>
        <begin position="358"/>
        <end position="522"/>
    </location>
</feature>
<feature type="chain" id="PRO_5031233941" description="RagB/SusD domain-containing protein" evidence="6">
    <location>
        <begin position="28"/>
        <end position="522"/>
    </location>
</feature>
<feature type="signal peptide" evidence="6">
    <location>
        <begin position="1"/>
        <end position="27"/>
    </location>
</feature>
<comment type="similarity">
    <text evidence="2">Belongs to the SusD family.</text>
</comment>
<evidence type="ECO:0000256" key="6">
    <source>
        <dbReference type="SAM" id="SignalP"/>
    </source>
</evidence>
<evidence type="ECO:0000259" key="7">
    <source>
        <dbReference type="Pfam" id="PF07980"/>
    </source>
</evidence>
<keyword evidence="3 6" id="KW-0732">Signal</keyword>
<dbReference type="GO" id="GO:0009279">
    <property type="term" value="C:cell outer membrane"/>
    <property type="evidence" value="ECO:0007669"/>
    <property type="project" value="UniProtKB-SubCell"/>
</dbReference>
<evidence type="ECO:0000256" key="1">
    <source>
        <dbReference type="ARBA" id="ARBA00004442"/>
    </source>
</evidence>
<evidence type="ECO:0000256" key="2">
    <source>
        <dbReference type="ARBA" id="ARBA00006275"/>
    </source>
</evidence>
<evidence type="ECO:0000256" key="5">
    <source>
        <dbReference type="ARBA" id="ARBA00023237"/>
    </source>
</evidence>
<organism evidence="8 9">
    <name type="scientific">Microbacter margulisiae</name>
    <dbReference type="NCBI Taxonomy" id="1350067"/>
    <lineage>
        <taxon>Bacteria</taxon>
        <taxon>Pseudomonadati</taxon>
        <taxon>Bacteroidota</taxon>
        <taxon>Bacteroidia</taxon>
        <taxon>Bacteroidales</taxon>
        <taxon>Porphyromonadaceae</taxon>
        <taxon>Microbacter</taxon>
    </lineage>
</organism>
<protein>
    <recommendedName>
        <fullName evidence="7">RagB/SusD domain-containing protein</fullName>
    </recommendedName>
</protein>
<accession>A0A7W5H1D7</accession>
<evidence type="ECO:0000313" key="8">
    <source>
        <dbReference type="EMBL" id="MBB3186261.1"/>
    </source>
</evidence>
<evidence type="ECO:0000313" key="9">
    <source>
        <dbReference type="Proteomes" id="UP000544222"/>
    </source>
</evidence>
<dbReference type="Gene3D" id="1.25.40.10">
    <property type="entry name" value="Tetratricopeptide repeat domain"/>
    <property type="match status" value="1"/>
</dbReference>
<dbReference type="PROSITE" id="PS51257">
    <property type="entry name" value="PROKAR_LIPOPROTEIN"/>
    <property type="match status" value="1"/>
</dbReference>
<evidence type="ECO:0000256" key="3">
    <source>
        <dbReference type="ARBA" id="ARBA00022729"/>
    </source>
</evidence>
<keyword evidence="4" id="KW-0472">Membrane</keyword>
<keyword evidence="9" id="KW-1185">Reference proteome</keyword>
<proteinExistence type="inferred from homology"/>
<comment type="subcellular location">
    <subcellularLocation>
        <location evidence="1">Cell outer membrane</location>
    </subcellularLocation>
</comment>
<dbReference type="AlphaFoldDB" id="A0A7W5H1D7"/>
<keyword evidence="5" id="KW-0998">Cell outer membrane</keyword>
<dbReference type="SUPFAM" id="SSF48452">
    <property type="entry name" value="TPR-like"/>
    <property type="match status" value="1"/>
</dbReference>
<sequence>MNDIKMNPYKFLTIVTAFVLVSALSLSSCTSDLNKMPTNGITNSEQYSTVAGYKQSLVSLFSNLAYNNFLRYYWEMQEYPTDEAVGTWDDDGNTGEYHKLDWSADLTAINNLYTVVMTNITYCNNFINEASDANVAKRGFTGTDAATIKQYLAEAKFLRAYFYWIMMDEYANPPFATEQTLGQSNPTQIKRDALFDWIEAQLKSIDTDLPDPKTNEWGLPDKAAEWSLLARMYLNASVYTDTARYTDAITYCNKVINAGYSLEPCYNWLMLGDNYKNTNEFIFTINYKNSMETWGGTNFLSLGAAGVPSTVNGLSSSWGEFRTTSALVNLFPSTDTLTDKRAEFWTTGQTLDITSISSQTDGYSFYKYRNVDRSGQAIVQNNSYGNLSDIDFPVFRLAEIYLIYAEAVLRGGSGGSMSTALSYINQLRGRAYANNPQSTAGNITLSQLTLNFILDERARELYWEAQRRTDLVRYNKLTTADYLWPWKGNVAAGKAVDSKYNIFPIPTSDLLANPNLTQNTGY</sequence>
<dbReference type="Pfam" id="PF07980">
    <property type="entry name" value="SusD_RagB"/>
    <property type="match status" value="1"/>
</dbReference>
<dbReference type="InterPro" id="IPR011990">
    <property type="entry name" value="TPR-like_helical_dom_sf"/>
</dbReference>
<dbReference type="EMBL" id="JACHYB010000001">
    <property type="protein sequence ID" value="MBB3186261.1"/>
    <property type="molecule type" value="Genomic_DNA"/>
</dbReference>
<dbReference type="Proteomes" id="UP000544222">
    <property type="component" value="Unassembled WGS sequence"/>
</dbReference>
<name>A0A7W5H1D7_9PORP</name>
<dbReference type="Gene3D" id="1.25.40.390">
    <property type="match status" value="1"/>
</dbReference>
<comment type="caution">
    <text evidence="8">The sequence shown here is derived from an EMBL/GenBank/DDBJ whole genome shotgun (WGS) entry which is preliminary data.</text>
</comment>
<dbReference type="Gene3D" id="1.10.3780.10">
    <property type="entry name" value="SusD-like"/>
    <property type="match status" value="1"/>
</dbReference>
<evidence type="ECO:0000256" key="4">
    <source>
        <dbReference type="ARBA" id="ARBA00023136"/>
    </source>
</evidence>
<gene>
    <name evidence="8" type="ORF">FHX64_000424</name>
</gene>